<feature type="coiled-coil region" evidence="2">
    <location>
        <begin position="478"/>
        <end position="526"/>
    </location>
</feature>
<dbReference type="SUPFAM" id="SSF48452">
    <property type="entry name" value="TPR-like"/>
    <property type="match status" value="3"/>
</dbReference>
<keyword evidence="2" id="KW-0175">Coiled coil</keyword>
<reference evidence="6" key="2">
    <citation type="submission" date="2023-07" db="EMBL/GenBank/DDBJ databases">
        <title>Genome of Winogradskyella sp. E313.</title>
        <authorList>
            <person name="Zhou Y."/>
        </authorList>
    </citation>
    <scope>NUCLEOTIDE SEQUENCE [LARGE SCALE GENOMIC DNA]</scope>
    <source>
        <strain evidence="6">E313</strain>
    </source>
</reference>
<dbReference type="Proteomes" id="UP000778797">
    <property type="component" value="Unassembled WGS sequence"/>
</dbReference>
<dbReference type="PROSITE" id="PS50005">
    <property type="entry name" value="TPR"/>
    <property type="match status" value="2"/>
</dbReference>
<dbReference type="PANTHER" id="PTHR10098">
    <property type="entry name" value="RAPSYN-RELATED"/>
    <property type="match status" value="1"/>
</dbReference>
<dbReference type="InterPro" id="IPR019734">
    <property type="entry name" value="TPR_rpt"/>
</dbReference>
<keyword evidence="3" id="KW-0812">Transmembrane</keyword>
<evidence type="ECO:0000313" key="6">
    <source>
        <dbReference type="Proteomes" id="UP000778797"/>
    </source>
</evidence>
<dbReference type="InterPro" id="IPR036388">
    <property type="entry name" value="WH-like_DNA-bd_sf"/>
</dbReference>
<proteinExistence type="predicted"/>
<dbReference type="Pfam" id="PF13181">
    <property type="entry name" value="TPR_8"/>
    <property type="match status" value="2"/>
</dbReference>
<accession>A0ABS8EK99</accession>
<reference evidence="6" key="1">
    <citation type="submission" date="2021-03" db="EMBL/GenBank/DDBJ databases">
        <title>Genome of Cognatishimia sp. F0-27.</title>
        <authorList>
            <person name="Ping X."/>
        </authorList>
    </citation>
    <scope>NUCLEOTIDE SEQUENCE [LARGE SCALE GENOMIC DNA]</scope>
    <source>
        <strain evidence="6">E313</strain>
    </source>
</reference>
<evidence type="ECO:0000259" key="4">
    <source>
        <dbReference type="PROSITE" id="PS50043"/>
    </source>
</evidence>
<dbReference type="InterPro" id="IPR011990">
    <property type="entry name" value="TPR-like_helical_dom_sf"/>
</dbReference>
<keyword evidence="3" id="KW-0472">Membrane</keyword>
<dbReference type="SMART" id="SM00028">
    <property type="entry name" value="TPR"/>
    <property type="match status" value="7"/>
</dbReference>
<sequence length="632" mass="72958">MRNYIKLIIVIICVNTNLTWSQNQQRQKYIDSLINIAETSTDTIQRIQTYGRLFEQLQFGEPDLAYSYTKKELKLSEKIDYKRGIAGANFHFADFHKFRGNIDSAKYYYNTAEKLFKSANSLIGELFVNHSRAGLEKDLGNYKEALSYAYRNIDIYKQRDTSATDLRRTFNLIGSEYELIGEIHIELGNYRIALNETLKALKFFKEKNDIIRSADALKQLGDIEVNLNNLNKANDYYNEAYSIYDDYNDITYKTFVALSIGNVYLDQNKLKLAEKFFNEALKLSIANNAKSEEGTSLISLGNLNAKLKKYKTAQDLLIKGNTIDQGLGFKSSVSSNLMDLANVEIKLGNTFKALQYTNESINISKELNTKNTLSRGYYLRSLIYEDLNNTNAAFQDFKQYKTINDSIYNTTKSQQIEELKTIYETEKKEDQIVFQKNEIDLLEQKAKVSTLQKVLLGGGLILSLLAISFGFYGFRQKIKRAKLEKQKLDTELDFKKKELTTHALHLAKKNEILESLKQKAEEFKDLESSSTGYQQLIRTINFDLKDDKNWNNFARYFESVHKGFNTKVVHKYPQITPNELRLLSLLKMNLSSKEIANILNISSEGVKKARYRLRKKMNLTSENSLQNLVFDL</sequence>
<evidence type="ECO:0000256" key="2">
    <source>
        <dbReference type="SAM" id="Coils"/>
    </source>
</evidence>
<evidence type="ECO:0000256" key="3">
    <source>
        <dbReference type="SAM" id="Phobius"/>
    </source>
</evidence>
<dbReference type="EMBL" id="JAFMPT010000003">
    <property type="protein sequence ID" value="MCC1483640.1"/>
    <property type="molecule type" value="Genomic_DNA"/>
</dbReference>
<dbReference type="Pfam" id="PF00196">
    <property type="entry name" value="GerE"/>
    <property type="match status" value="1"/>
</dbReference>
<dbReference type="SUPFAM" id="SSF46894">
    <property type="entry name" value="C-terminal effector domain of the bipartite response regulators"/>
    <property type="match status" value="1"/>
</dbReference>
<feature type="repeat" description="TPR" evidence="1">
    <location>
        <begin position="254"/>
        <end position="287"/>
    </location>
</feature>
<dbReference type="PROSITE" id="PS50043">
    <property type="entry name" value="HTH_LUXR_2"/>
    <property type="match status" value="1"/>
</dbReference>
<name>A0ABS8EK99_9FLAO</name>
<keyword evidence="6" id="KW-1185">Reference proteome</keyword>
<evidence type="ECO:0000256" key="1">
    <source>
        <dbReference type="PROSITE-ProRule" id="PRU00339"/>
    </source>
</evidence>
<dbReference type="RefSeq" id="WP_227476090.1">
    <property type="nucleotide sequence ID" value="NZ_JAFMPT010000003.1"/>
</dbReference>
<organism evidence="5 6">
    <name type="scientific">Winogradskyella immobilis</name>
    <dbReference type="NCBI Taxonomy" id="2816852"/>
    <lineage>
        <taxon>Bacteria</taxon>
        <taxon>Pseudomonadati</taxon>
        <taxon>Bacteroidota</taxon>
        <taxon>Flavobacteriia</taxon>
        <taxon>Flavobacteriales</taxon>
        <taxon>Flavobacteriaceae</taxon>
        <taxon>Winogradskyella</taxon>
    </lineage>
</organism>
<gene>
    <name evidence="5" type="ORF">J1C55_03475</name>
</gene>
<protein>
    <recommendedName>
        <fullName evidence="4">HTH luxR-type domain-containing protein</fullName>
    </recommendedName>
</protein>
<dbReference type="InterPro" id="IPR000792">
    <property type="entry name" value="Tscrpt_reg_LuxR_C"/>
</dbReference>
<dbReference type="Gene3D" id="1.10.10.10">
    <property type="entry name" value="Winged helix-like DNA-binding domain superfamily/Winged helix DNA-binding domain"/>
    <property type="match status" value="1"/>
</dbReference>
<feature type="domain" description="HTH luxR-type" evidence="4">
    <location>
        <begin position="568"/>
        <end position="632"/>
    </location>
</feature>
<dbReference type="SMART" id="SM00421">
    <property type="entry name" value="HTH_LUXR"/>
    <property type="match status" value="1"/>
</dbReference>
<evidence type="ECO:0000313" key="5">
    <source>
        <dbReference type="EMBL" id="MCC1483640.1"/>
    </source>
</evidence>
<feature type="transmembrane region" description="Helical" evidence="3">
    <location>
        <begin position="454"/>
        <end position="474"/>
    </location>
</feature>
<feature type="repeat" description="TPR" evidence="1">
    <location>
        <begin position="214"/>
        <end position="247"/>
    </location>
</feature>
<dbReference type="InterPro" id="IPR016032">
    <property type="entry name" value="Sig_transdc_resp-reg_C-effctor"/>
</dbReference>
<dbReference type="Gene3D" id="1.25.40.10">
    <property type="entry name" value="Tetratricopeptide repeat domain"/>
    <property type="match status" value="3"/>
</dbReference>
<comment type="caution">
    <text evidence="5">The sequence shown here is derived from an EMBL/GenBank/DDBJ whole genome shotgun (WGS) entry which is preliminary data.</text>
</comment>
<keyword evidence="1" id="KW-0802">TPR repeat</keyword>
<keyword evidence="3" id="KW-1133">Transmembrane helix</keyword>